<feature type="region of interest" description="Disordered" evidence="2">
    <location>
        <begin position="313"/>
        <end position="356"/>
    </location>
</feature>
<feature type="compositionally biased region" description="Basic and acidic residues" evidence="2">
    <location>
        <begin position="324"/>
        <end position="356"/>
    </location>
</feature>
<evidence type="ECO:0000256" key="1">
    <source>
        <dbReference type="SAM" id="Coils"/>
    </source>
</evidence>
<feature type="coiled-coil region" evidence="1">
    <location>
        <begin position="73"/>
        <end position="100"/>
    </location>
</feature>
<proteinExistence type="predicted"/>
<keyword evidence="1" id="KW-0175">Coiled coil</keyword>
<dbReference type="EMBL" id="LR796274">
    <property type="protein sequence ID" value="CAB4133629.1"/>
    <property type="molecule type" value="Genomic_DNA"/>
</dbReference>
<accession>A0A6J5LPG4</accession>
<evidence type="ECO:0000256" key="2">
    <source>
        <dbReference type="SAM" id="MobiDB-lite"/>
    </source>
</evidence>
<evidence type="ECO:0000313" key="3">
    <source>
        <dbReference type="EMBL" id="CAB4133629.1"/>
    </source>
</evidence>
<name>A0A6J5LPG4_9CAUD</name>
<protein>
    <submittedName>
        <fullName evidence="3">Uncharacterized protein</fullName>
    </submittedName>
</protein>
<sequence>MFVNDLFKKNITEAQTDTSQGILTTAKNTLSGVANKLGNALPQEFKPFDEKTYASSSVAKKESVKEANDPKELQQQINDLDEVIDDIKRLKQQSQKITTEIKYDNTAGDILARVDQLVQHIAPYVDNMDYKDLVDAVREAHDQLQSAIFGLDQIFDYAAYNASNKQEELQDMLDYPDEQEMEEGRRGGVIRSGSISEEQIDELSPKTLASYSKKAQADAADKIAQFKAGTGDKQELVGKAQKRVGGIKQAHRKYKTAKGIEESLRSGEYHIWTVYFADGTSQRVEVPSDEFDVEAYYAKKGIKVAKVDKDYGVHGHQTGVTKSDNYDDRRDKERKAHISHDRKMTEEGTRDPWSEKHFGPTQVIKKIFSVKTDGKKYRVRAATEKEAAEIIEKHAPDSNIISIKFVKNIMSEQGVAEAKSPAQQAAIAISMKKAGKKPKVTNEDIENYVESMQLHGYESIEEQKCPECGGVAYSDKMIAEEKDACYSKVKSRYKIWPSAYASGALVKCRKVGAKNWGNKSKK</sequence>
<gene>
    <name evidence="3" type="ORF">UFOVP257_351</name>
</gene>
<reference evidence="3" key="1">
    <citation type="submission" date="2020-04" db="EMBL/GenBank/DDBJ databases">
        <authorList>
            <person name="Chiriac C."/>
            <person name="Salcher M."/>
            <person name="Ghai R."/>
            <person name="Kavagutti S V."/>
        </authorList>
    </citation>
    <scope>NUCLEOTIDE SEQUENCE</scope>
</reference>
<organism evidence="3">
    <name type="scientific">uncultured Caudovirales phage</name>
    <dbReference type="NCBI Taxonomy" id="2100421"/>
    <lineage>
        <taxon>Viruses</taxon>
        <taxon>Duplodnaviria</taxon>
        <taxon>Heunggongvirae</taxon>
        <taxon>Uroviricota</taxon>
        <taxon>Caudoviricetes</taxon>
        <taxon>Peduoviridae</taxon>
        <taxon>Maltschvirus</taxon>
        <taxon>Maltschvirus maltsch</taxon>
    </lineage>
</organism>